<dbReference type="Gene3D" id="3.30.70.270">
    <property type="match status" value="1"/>
</dbReference>
<dbReference type="CDD" id="cd01948">
    <property type="entry name" value="EAL"/>
    <property type="match status" value="1"/>
</dbReference>
<feature type="transmembrane region" description="Helical" evidence="1">
    <location>
        <begin position="303"/>
        <end position="329"/>
    </location>
</feature>
<evidence type="ECO:0000313" key="5">
    <source>
        <dbReference type="EMBL" id="QJA06353.1"/>
    </source>
</evidence>
<feature type="domain" description="HAMP" evidence="3">
    <location>
        <begin position="330"/>
        <end position="382"/>
    </location>
</feature>
<dbReference type="CDD" id="cd01949">
    <property type="entry name" value="GGDEF"/>
    <property type="match status" value="1"/>
</dbReference>
<keyword evidence="1" id="KW-0812">Transmembrane</keyword>
<feature type="transmembrane region" description="Helical" evidence="1">
    <location>
        <begin position="12"/>
        <end position="30"/>
    </location>
</feature>
<dbReference type="Proteomes" id="UP000501253">
    <property type="component" value="Chromosome"/>
</dbReference>
<dbReference type="GO" id="GO:0071111">
    <property type="term" value="F:cyclic-guanylate-specific phosphodiesterase activity"/>
    <property type="evidence" value="ECO:0007669"/>
    <property type="project" value="InterPro"/>
</dbReference>
<dbReference type="NCBIfam" id="TIGR00254">
    <property type="entry name" value="GGDEF"/>
    <property type="match status" value="1"/>
</dbReference>
<dbReference type="SMART" id="SM00304">
    <property type="entry name" value="HAMP"/>
    <property type="match status" value="1"/>
</dbReference>
<keyword evidence="1" id="KW-0472">Membrane</keyword>
<dbReference type="KEGG" id="tmai:FVE67_05820"/>
<dbReference type="PROSITE" id="PS50887">
    <property type="entry name" value="GGDEF"/>
    <property type="match status" value="1"/>
</dbReference>
<keyword evidence="1" id="KW-1133">Transmembrane helix</keyword>
<dbReference type="InterPro" id="IPR003660">
    <property type="entry name" value="HAMP_dom"/>
</dbReference>
<dbReference type="SUPFAM" id="SSF158472">
    <property type="entry name" value="HAMP domain-like"/>
    <property type="match status" value="1"/>
</dbReference>
<dbReference type="SMART" id="SM00052">
    <property type="entry name" value="EAL"/>
    <property type="match status" value="1"/>
</dbReference>
<dbReference type="InterPro" id="IPR001633">
    <property type="entry name" value="EAL_dom"/>
</dbReference>
<dbReference type="InterPro" id="IPR050706">
    <property type="entry name" value="Cyclic-di-GMP_PDE-like"/>
</dbReference>
<dbReference type="InterPro" id="IPR029787">
    <property type="entry name" value="Nucleotide_cyclase"/>
</dbReference>
<dbReference type="Gene3D" id="6.10.340.10">
    <property type="match status" value="1"/>
</dbReference>
<evidence type="ECO:0000259" key="3">
    <source>
        <dbReference type="PROSITE" id="PS50885"/>
    </source>
</evidence>
<dbReference type="EMBL" id="CP042909">
    <property type="protein sequence ID" value="QJA06353.1"/>
    <property type="molecule type" value="Genomic_DNA"/>
</dbReference>
<dbReference type="Pfam" id="PF00990">
    <property type="entry name" value="GGDEF"/>
    <property type="match status" value="1"/>
</dbReference>
<reference evidence="5 6" key="1">
    <citation type="submission" date="2019-08" db="EMBL/GenBank/DDBJ databases">
        <title>Complete genome sequence of Thermosulfurimonas marina SU872T, an anaerobic thermophilic chemolithoautotrophic bacterium isolated from a shallow marine hydrothermal vent.</title>
        <authorList>
            <person name="Allioux M."/>
            <person name="Jebbar M."/>
            <person name="Slobodkina G."/>
            <person name="Slobodkin A."/>
            <person name="Moalic Y."/>
            <person name="Frolova A."/>
            <person name="Shao Z."/>
            <person name="Alain K."/>
        </authorList>
    </citation>
    <scope>NUCLEOTIDE SEQUENCE [LARGE SCALE GENOMIC DNA]</scope>
    <source>
        <strain evidence="5 6">SU872</strain>
    </source>
</reference>
<dbReference type="PANTHER" id="PTHR33121:SF70">
    <property type="entry name" value="SIGNALING PROTEIN YKOW"/>
    <property type="match status" value="1"/>
</dbReference>
<dbReference type="PROSITE" id="PS50885">
    <property type="entry name" value="HAMP"/>
    <property type="match status" value="1"/>
</dbReference>
<proteinExistence type="predicted"/>
<feature type="domain" description="EAL" evidence="2">
    <location>
        <begin position="553"/>
        <end position="802"/>
    </location>
</feature>
<organism evidence="5 6">
    <name type="scientific">Thermosulfurimonas marina</name>
    <dbReference type="NCBI Taxonomy" id="2047767"/>
    <lineage>
        <taxon>Bacteria</taxon>
        <taxon>Pseudomonadati</taxon>
        <taxon>Thermodesulfobacteriota</taxon>
        <taxon>Thermodesulfobacteria</taxon>
        <taxon>Thermodesulfobacteriales</taxon>
        <taxon>Thermodesulfobacteriaceae</taxon>
        <taxon>Thermosulfurimonas</taxon>
    </lineage>
</organism>
<dbReference type="GO" id="GO:0016020">
    <property type="term" value="C:membrane"/>
    <property type="evidence" value="ECO:0007669"/>
    <property type="project" value="InterPro"/>
</dbReference>
<dbReference type="CDD" id="cd06225">
    <property type="entry name" value="HAMP"/>
    <property type="match status" value="1"/>
</dbReference>
<dbReference type="RefSeq" id="WP_168719702.1">
    <property type="nucleotide sequence ID" value="NZ_CP042909.1"/>
</dbReference>
<evidence type="ECO:0000256" key="1">
    <source>
        <dbReference type="SAM" id="Phobius"/>
    </source>
</evidence>
<dbReference type="SUPFAM" id="SSF55073">
    <property type="entry name" value="Nucleotide cyclase"/>
    <property type="match status" value="1"/>
</dbReference>
<dbReference type="InterPro" id="IPR035919">
    <property type="entry name" value="EAL_sf"/>
</dbReference>
<gene>
    <name evidence="5" type="ORF">FVE67_05820</name>
</gene>
<dbReference type="PROSITE" id="PS50883">
    <property type="entry name" value="EAL"/>
    <property type="match status" value="1"/>
</dbReference>
<dbReference type="SUPFAM" id="SSF141868">
    <property type="entry name" value="EAL domain-like"/>
    <property type="match status" value="1"/>
</dbReference>
<dbReference type="InterPro" id="IPR013587">
    <property type="entry name" value="Nitrate/nitrite_sensing"/>
</dbReference>
<dbReference type="GO" id="GO:0007165">
    <property type="term" value="P:signal transduction"/>
    <property type="evidence" value="ECO:0007669"/>
    <property type="project" value="InterPro"/>
</dbReference>
<sequence>MLRLTLKQKLFLLQILALIPWLLGLAFLAWEHWPEIRTLRKEIRGARHLPYYTQLIDLLQKHRGLSYLALSEPPSARKGLQAPLEKLEKQFQARISEALQNLGEDHSFERENLRRIGREFQRLYFRTFRGAPEENFWEHTRLITTLLELLEAEGQRHALLSDPDLYVRTLAQVALIEIPKLTELLGRIRGLGSGYLARYPRLKPAERQTLLRLYATAHAYSGALDWTVRNIRFPETTVLRLRVASQQLEEFLRQGEEIFTEDSPSDPQTYFQVATSVIDLFFETYKELVRELVRRLKTRREKLLLQFGLSLAFLTAILAFFCSAFYLAYRDVHRKLRLISEGARKIAQGDFQARINLPPTDEIGEVAQVLNHSVEELGRRLREIYFLHYYDRLTGLPNREKLQEDLRSLEAPALFLLDIHNFKDLNFVCGEECGDYLLRELARRLKERFKPHQIYRVGPDEFVAVVDLGTGLSREEFFTLCEKALRTLEEEPFFWKENEIFLDFFSSAVCDCIHPEKLLIFAYDALKEAKNADIRLVKVVSPGEKRRPLYEERLLWIRKTREALREGRIIPYYQPIYSHRTGKVEKFEALVRLIDEDGTVVSPSKFLEITKKMGVYPEITRRMIERALEDFARLPFKVSLNLSFQDFENEKIREFLLRTVEEAPEKLLLEPQRVVFEVVESEKLKNLELVTETLRRFKDKGCKVAIDDFGSGYANLENLLELGVDYLKIDASFIRRLPEDPKARLLVEAIVEFARKAQIKTIAEFVADEKLFRLTREMGIDYAQGYYIGEPQPIEEIRKRYL</sequence>
<dbReference type="AlphaFoldDB" id="A0A6H1WT27"/>
<evidence type="ECO:0000259" key="2">
    <source>
        <dbReference type="PROSITE" id="PS50883"/>
    </source>
</evidence>
<dbReference type="Pfam" id="PF00672">
    <property type="entry name" value="HAMP"/>
    <property type="match status" value="1"/>
</dbReference>
<dbReference type="InterPro" id="IPR000160">
    <property type="entry name" value="GGDEF_dom"/>
</dbReference>
<dbReference type="PANTHER" id="PTHR33121">
    <property type="entry name" value="CYCLIC DI-GMP PHOSPHODIESTERASE PDEF"/>
    <property type="match status" value="1"/>
</dbReference>
<protein>
    <submittedName>
        <fullName evidence="5">EAL domain-containing protein</fullName>
    </submittedName>
</protein>
<dbReference type="InterPro" id="IPR043128">
    <property type="entry name" value="Rev_trsase/Diguanyl_cyclase"/>
</dbReference>
<evidence type="ECO:0000259" key="4">
    <source>
        <dbReference type="PROSITE" id="PS50887"/>
    </source>
</evidence>
<evidence type="ECO:0000313" key="6">
    <source>
        <dbReference type="Proteomes" id="UP000501253"/>
    </source>
</evidence>
<feature type="domain" description="GGDEF" evidence="4">
    <location>
        <begin position="410"/>
        <end position="542"/>
    </location>
</feature>
<dbReference type="Pfam" id="PF00563">
    <property type="entry name" value="EAL"/>
    <property type="match status" value="1"/>
</dbReference>
<dbReference type="Pfam" id="PF08376">
    <property type="entry name" value="NIT"/>
    <property type="match status" value="1"/>
</dbReference>
<keyword evidence="6" id="KW-1185">Reference proteome</keyword>
<name>A0A6H1WT27_9BACT</name>
<accession>A0A6H1WT27</accession>
<dbReference type="Gene3D" id="3.20.20.450">
    <property type="entry name" value="EAL domain"/>
    <property type="match status" value="1"/>
</dbReference>
<dbReference type="SMART" id="SM00267">
    <property type="entry name" value="GGDEF"/>
    <property type="match status" value="1"/>
</dbReference>